<evidence type="ECO:0000256" key="2">
    <source>
        <dbReference type="ARBA" id="ARBA00022553"/>
    </source>
</evidence>
<feature type="transmembrane region" description="Helical" evidence="8">
    <location>
        <begin position="20"/>
        <end position="45"/>
    </location>
</feature>
<name>A0A5C6FX90_9PLAN</name>
<dbReference type="PANTHER" id="PTHR36118:SF1">
    <property type="entry name" value="ION-TRANSLOCATING OXIDOREDUCTASE COMPLEX SUBUNIT G"/>
    <property type="match status" value="1"/>
</dbReference>
<feature type="region of interest" description="Disordered" evidence="7">
    <location>
        <begin position="219"/>
        <end position="253"/>
    </location>
</feature>
<keyword evidence="1 6" id="KW-0813">Transport</keyword>
<sequence>MNQDNSGQAGQPGTRHPGTVQIYSVLLGMGALCTLAIVGVFEFTLPIIQQNRIAQREAAILDVLPGATSSQTFELGADNESFDVPADPNAAGQPIYAGYDDDGNLVGLAIEASRMGYQDVIRMLYGYSPDRDAVIGTRVLESRETPGLGDRIEKDEAFLANFEALDVSVDQDSKQLRNKIEFVPSGEKTQPWQIDGITGATISSSTVAEMLRESTSQWVPLLKSRQNDFESGSVPDGQPESAPESESEPEGEQ</sequence>
<evidence type="ECO:0000256" key="6">
    <source>
        <dbReference type="HAMAP-Rule" id="MF_00479"/>
    </source>
</evidence>
<evidence type="ECO:0000259" key="9">
    <source>
        <dbReference type="SMART" id="SM00900"/>
    </source>
</evidence>
<keyword evidence="6" id="KW-1278">Translocase</keyword>
<evidence type="ECO:0000313" key="10">
    <source>
        <dbReference type="EMBL" id="TWU66954.1"/>
    </source>
</evidence>
<protein>
    <recommendedName>
        <fullName evidence="6">Ion-translocating oxidoreductase complex subunit G</fullName>
        <ecNumber evidence="6">7.-.-.-</ecNumber>
    </recommendedName>
    <alternativeName>
        <fullName evidence="6">Rnf electron transport complex subunit G</fullName>
    </alternativeName>
</protein>
<keyword evidence="6" id="KW-1003">Cell membrane</keyword>
<dbReference type="InterPro" id="IPR010209">
    <property type="entry name" value="Ion_transpt_RnfG/RsxG"/>
</dbReference>
<keyword evidence="6 8" id="KW-0472">Membrane</keyword>
<dbReference type="GO" id="GO:0022900">
    <property type="term" value="P:electron transport chain"/>
    <property type="evidence" value="ECO:0007669"/>
    <property type="project" value="UniProtKB-UniRule"/>
</dbReference>
<dbReference type="Proteomes" id="UP000316476">
    <property type="component" value="Unassembled WGS sequence"/>
</dbReference>
<dbReference type="GO" id="GO:0010181">
    <property type="term" value="F:FMN binding"/>
    <property type="evidence" value="ECO:0007669"/>
    <property type="project" value="InterPro"/>
</dbReference>
<evidence type="ECO:0000256" key="5">
    <source>
        <dbReference type="ARBA" id="ARBA00022982"/>
    </source>
</evidence>
<comment type="subcellular location">
    <subcellularLocation>
        <location evidence="6">Cell membrane</location>
        <topology evidence="6">Single-pass membrane protein</topology>
    </subcellularLocation>
</comment>
<keyword evidence="3 6" id="KW-0285">Flavoprotein</keyword>
<comment type="similarity">
    <text evidence="6">Belongs to the RnfG family.</text>
</comment>
<comment type="function">
    <text evidence="6">Part of a membrane-bound complex that couples electron transfer with translocation of ions across the membrane.</text>
</comment>
<accession>A0A5C6FX90</accession>
<dbReference type="EC" id="7.-.-.-" evidence="6"/>
<dbReference type="GO" id="GO:0005886">
    <property type="term" value="C:plasma membrane"/>
    <property type="evidence" value="ECO:0007669"/>
    <property type="project" value="UniProtKB-SubCell"/>
</dbReference>
<keyword evidence="2 6" id="KW-0597">Phosphoprotein</keyword>
<keyword evidence="6 8" id="KW-1133">Transmembrane helix</keyword>
<dbReference type="AlphaFoldDB" id="A0A5C6FX90"/>
<keyword evidence="4 6" id="KW-0288">FMN</keyword>
<organism evidence="10 11">
    <name type="scientific">Crateriforma conspicua</name>
    <dbReference type="NCBI Taxonomy" id="2527996"/>
    <lineage>
        <taxon>Bacteria</taxon>
        <taxon>Pseudomonadati</taxon>
        <taxon>Planctomycetota</taxon>
        <taxon>Planctomycetia</taxon>
        <taxon>Planctomycetales</taxon>
        <taxon>Planctomycetaceae</taxon>
        <taxon>Crateriforma</taxon>
    </lineage>
</organism>
<dbReference type="HAMAP" id="MF_00479">
    <property type="entry name" value="RsxG_RnfG"/>
    <property type="match status" value="1"/>
</dbReference>
<dbReference type="Pfam" id="PF04205">
    <property type="entry name" value="FMN_bind"/>
    <property type="match status" value="1"/>
</dbReference>
<feature type="modified residue" description="FMN phosphoryl threonine" evidence="6">
    <location>
        <position position="201"/>
    </location>
</feature>
<keyword evidence="5 6" id="KW-0249">Electron transport</keyword>
<feature type="domain" description="FMN-binding" evidence="9">
    <location>
        <begin position="116"/>
        <end position="218"/>
    </location>
</feature>
<comment type="subunit">
    <text evidence="6">The complex is composed of six subunits: RnfA, RnfB, RnfC, RnfD, RnfE and RnfG.</text>
</comment>
<dbReference type="SMART" id="SM00900">
    <property type="entry name" value="FMN_bind"/>
    <property type="match status" value="1"/>
</dbReference>
<feature type="compositionally biased region" description="Acidic residues" evidence="7">
    <location>
        <begin position="243"/>
        <end position="253"/>
    </location>
</feature>
<dbReference type="RefSeq" id="WP_146413472.1">
    <property type="nucleotide sequence ID" value="NZ_SJPZ01000001.1"/>
</dbReference>
<reference evidence="10 11" key="1">
    <citation type="submission" date="2019-02" db="EMBL/GenBank/DDBJ databases">
        <title>Deep-cultivation of Planctomycetes and their phenomic and genomic characterization uncovers novel biology.</title>
        <authorList>
            <person name="Wiegand S."/>
            <person name="Jogler M."/>
            <person name="Boedeker C."/>
            <person name="Pinto D."/>
            <person name="Vollmers J."/>
            <person name="Rivas-Marin E."/>
            <person name="Kohn T."/>
            <person name="Peeters S.H."/>
            <person name="Heuer A."/>
            <person name="Rast P."/>
            <person name="Oberbeckmann S."/>
            <person name="Bunk B."/>
            <person name="Jeske O."/>
            <person name="Meyerdierks A."/>
            <person name="Storesund J.E."/>
            <person name="Kallscheuer N."/>
            <person name="Luecker S."/>
            <person name="Lage O.M."/>
            <person name="Pohl T."/>
            <person name="Merkel B.J."/>
            <person name="Hornburger P."/>
            <person name="Mueller R.-W."/>
            <person name="Bruemmer F."/>
            <person name="Labrenz M."/>
            <person name="Spormann A.M."/>
            <person name="Op Den Camp H."/>
            <person name="Overmann J."/>
            <person name="Amann R."/>
            <person name="Jetten M.S.M."/>
            <person name="Mascher T."/>
            <person name="Medema M.H."/>
            <person name="Devos D.P."/>
            <person name="Kaster A.-K."/>
            <person name="Ovreas L."/>
            <person name="Rohde M."/>
            <person name="Galperin M.Y."/>
            <person name="Jogler C."/>
        </authorList>
    </citation>
    <scope>NUCLEOTIDE SEQUENCE [LARGE SCALE GENOMIC DNA]</scope>
    <source>
        <strain evidence="10 11">V7</strain>
    </source>
</reference>
<dbReference type="OrthoDB" id="9794010at2"/>
<dbReference type="PANTHER" id="PTHR36118">
    <property type="entry name" value="ION-TRANSLOCATING OXIDOREDUCTASE COMPLEX SUBUNIT G"/>
    <property type="match status" value="1"/>
</dbReference>
<evidence type="ECO:0000256" key="8">
    <source>
        <dbReference type="SAM" id="Phobius"/>
    </source>
</evidence>
<evidence type="ECO:0000256" key="3">
    <source>
        <dbReference type="ARBA" id="ARBA00022630"/>
    </source>
</evidence>
<dbReference type="InterPro" id="IPR007329">
    <property type="entry name" value="FMN-bd"/>
</dbReference>
<keyword evidence="6 8" id="KW-0812">Transmembrane</keyword>
<evidence type="ECO:0000256" key="4">
    <source>
        <dbReference type="ARBA" id="ARBA00022643"/>
    </source>
</evidence>
<comment type="caution">
    <text evidence="10">The sequence shown here is derived from an EMBL/GenBank/DDBJ whole genome shotgun (WGS) entry which is preliminary data.</text>
</comment>
<dbReference type="GO" id="GO:0009055">
    <property type="term" value="F:electron transfer activity"/>
    <property type="evidence" value="ECO:0007669"/>
    <property type="project" value="InterPro"/>
</dbReference>
<proteinExistence type="inferred from homology"/>
<evidence type="ECO:0000256" key="7">
    <source>
        <dbReference type="SAM" id="MobiDB-lite"/>
    </source>
</evidence>
<dbReference type="EMBL" id="SJPZ01000001">
    <property type="protein sequence ID" value="TWU66954.1"/>
    <property type="molecule type" value="Genomic_DNA"/>
</dbReference>
<gene>
    <name evidence="6 10" type="primary">rnfG</name>
    <name evidence="10" type="ORF">V7x_25260</name>
</gene>
<comment type="cofactor">
    <cofactor evidence="6">
        <name>FMN</name>
        <dbReference type="ChEBI" id="CHEBI:58210"/>
    </cofactor>
</comment>
<evidence type="ECO:0000313" key="11">
    <source>
        <dbReference type="Proteomes" id="UP000316476"/>
    </source>
</evidence>
<evidence type="ECO:0000256" key="1">
    <source>
        <dbReference type="ARBA" id="ARBA00022448"/>
    </source>
</evidence>